<evidence type="ECO:0000313" key="1">
    <source>
        <dbReference type="EMBL" id="RMM61805.1"/>
    </source>
</evidence>
<protein>
    <submittedName>
        <fullName evidence="1">Uncharacterized protein</fullName>
    </submittedName>
</protein>
<evidence type="ECO:0000313" key="2">
    <source>
        <dbReference type="Proteomes" id="UP000279057"/>
    </source>
</evidence>
<name>A0A3M3FIX9_PSESG</name>
<dbReference type="EMBL" id="RBOM01000221">
    <property type="protein sequence ID" value="RMM61805.1"/>
    <property type="molecule type" value="Genomic_DNA"/>
</dbReference>
<dbReference type="AlphaFoldDB" id="A0A3M3FIX9"/>
<dbReference type="Proteomes" id="UP000279057">
    <property type="component" value="Unassembled WGS sequence"/>
</dbReference>
<accession>A0A3M3FIX9</accession>
<sequence length="129" mass="14278">MTKCSALYYVDFDEPGVIRIPSGYTNPDWLATQIYKEAVFEARFTDTKGSPLEGGMAILDLSFGKAEPSIEHIAVSDATGFASQRIEFGRCYGGVEAQDFVHTHKEVSIHGGVTIKLLATPYTIFHWDQ</sequence>
<organism evidence="1 2">
    <name type="scientific">Pseudomonas savastanoi pv. glycinea</name>
    <name type="common">Pseudomonas syringae pv. glycinea</name>
    <dbReference type="NCBI Taxonomy" id="318"/>
    <lineage>
        <taxon>Bacteria</taxon>
        <taxon>Pseudomonadati</taxon>
        <taxon>Pseudomonadota</taxon>
        <taxon>Gammaproteobacteria</taxon>
        <taxon>Pseudomonadales</taxon>
        <taxon>Pseudomonadaceae</taxon>
        <taxon>Pseudomonas</taxon>
    </lineage>
</organism>
<comment type="caution">
    <text evidence="1">The sequence shown here is derived from an EMBL/GenBank/DDBJ whole genome shotgun (WGS) entry which is preliminary data.</text>
</comment>
<proteinExistence type="predicted"/>
<reference evidence="1 2" key="1">
    <citation type="submission" date="2018-08" db="EMBL/GenBank/DDBJ databases">
        <title>Recombination of ecologically and evolutionarily significant loci maintains genetic cohesion in the Pseudomonas syringae species complex.</title>
        <authorList>
            <person name="Dillon M."/>
            <person name="Thakur S."/>
            <person name="Almeida R.N.D."/>
            <person name="Weir B.S."/>
            <person name="Guttman D.S."/>
        </authorList>
    </citation>
    <scope>NUCLEOTIDE SEQUENCE [LARGE SCALE GENOMIC DNA]</scope>
    <source>
        <strain evidence="1 2">ICMP 4332</strain>
    </source>
</reference>
<gene>
    <name evidence="1" type="ORF">ALQ74_05223</name>
</gene>